<organism evidence="6 7">
    <name type="scientific">Vibrio astriarenae</name>
    <dbReference type="NCBI Taxonomy" id="1481923"/>
    <lineage>
        <taxon>Bacteria</taxon>
        <taxon>Pseudomonadati</taxon>
        <taxon>Pseudomonadota</taxon>
        <taxon>Gammaproteobacteria</taxon>
        <taxon>Vibrionales</taxon>
        <taxon>Vibrionaceae</taxon>
        <taxon>Vibrio</taxon>
    </lineage>
</organism>
<dbReference type="RefSeq" id="WP_164649725.1">
    <property type="nucleotide sequence ID" value="NZ_CP047476.1"/>
</dbReference>
<dbReference type="InterPro" id="IPR026590">
    <property type="entry name" value="Ssirtuin_cat_dom"/>
</dbReference>
<dbReference type="Gene3D" id="3.40.50.1220">
    <property type="entry name" value="TPP-binding domain"/>
    <property type="match status" value="1"/>
</dbReference>
<dbReference type="PANTHER" id="PTHR11085">
    <property type="entry name" value="NAD-DEPENDENT PROTEIN DEACYLASE SIRTUIN-5, MITOCHONDRIAL-RELATED"/>
    <property type="match status" value="1"/>
</dbReference>
<dbReference type="GO" id="GO:0070403">
    <property type="term" value="F:NAD+ binding"/>
    <property type="evidence" value="ECO:0007669"/>
    <property type="project" value="InterPro"/>
</dbReference>
<evidence type="ECO:0000256" key="4">
    <source>
        <dbReference type="PROSITE-ProRule" id="PRU00236"/>
    </source>
</evidence>
<keyword evidence="7" id="KW-1185">Reference proteome</keyword>
<dbReference type="GO" id="GO:0017136">
    <property type="term" value="F:histone deacetylase activity, NAD-dependent"/>
    <property type="evidence" value="ECO:0007669"/>
    <property type="project" value="TreeGrafter"/>
</dbReference>
<evidence type="ECO:0000259" key="5">
    <source>
        <dbReference type="PROSITE" id="PS50305"/>
    </source>
</evidence>
<reference evidence="6 7" key="1">
    <citation type="submission" date="2020-01" db="EMBL/GenBank/DDBJ databases">
        <title>Whole genome and functional gene identification of agarase of Vibrio HN897.</title>
        <authorList>
            <person name="Liu Y."/>
            <person name="Zhao Z."/>
        </authorList>
    </citation>
    <scope>NUCLEOTIDE SEQUENCE [LARGE SCALE GENOMIC DNA]</scope>
    <source>
        <strain evidence="6 7">HN897</strain>
    </source>
</reference>
<dbReference type="KEGG" id="vas:GT360_14760"/>
<dbReference type="InterPro" id="IPR029035">
    <property type="entry name" value="DHS-like_NAD/FAD-binding_dom"/>
</dbReference>
<evidence type="ECO:0000256" key="2">
    <source>
        <dbReference type="ARBA" id="ARBA00022679"/>
    </source>
</evidence>
<evidence type="ECO:0000256" key="3">
    <source>
        <dbReference type="ARBA" id="ARBA00023027"/>
    </source>
</evidence>
<dbReference type="PROSITE" id="PS50305">
    <property type="entry name" value="SIRTUIN"/>
    <property type="match status" value="1"/>
</dbReference>
<dbReference type="SUPFAM" id="SSF52467">
    <property type="entry name" value="DHS-like NAD/FAD-binding domain"/>
    <property type="match status" value="1"/>
</dbReference>
<dbReference type="InterPro" id="IPR050134">
    <property type="entry name" value="NAD-dep_sirtuin_deacylases"/>
</dbReference>
<keyword evidence="3" id="KW-0520">NAD</keyword>
<name>A0A7Z2T5L3_9VIBR</name>
<evidence type="ECO:0000313" key="6">
    <source>
        <dbReference type="EMBL" id="QIA64824.1"/>
    </source>
</evidence>
<evidence type="ECO:0000313" key="7">
    <source>
        <dbReference type="Proteomes" id="UP000464262"/>
    </source>
</evidence>
<protein>
    <recommendedName>
        <fullName evidence="1">protein acetyllysine N-acetyltransferase</fullName>
        <ecNumber evidence="1">2.3.1.286</ecNumber>
    </recommendedName>
</protein>
<dbReference type="AlphaFoldDB" id="A0A7Z2T5L3"/>
<sequence length="234" mass="26056">MKPKNIVILSGAGLSAESEGMRTFRYSNGLWNEHRIEDVCTPEALERDPHLVNEFYNNLRSKMVDIEPNAAHHALAKLQREFDGNCHLITQNVDNFLDMAGADVIHMHGELNSALCPTSGQRVEWKQDIIVGESYCTCCEIPSQLRVDIVFFGEMPYRMTEIQSLLAKAELFIAVGTSGKVYPAAGFVDEANHFGAETIEINLEPGDLCGEFDESRQGKATVLIPELVEQLLSK</sequence>
<dbReference type="EC" id="2.3.1.286" evidence="1"/>
<evidence type="ECO:0000256" key="1">
    <source>
        <dbReference type="ARBA" id="ARBA00012928"/>
    </source>
</evidence>
<accession>A0A7Z2T5L3</accession>
<dbReference type="EMBL" id="CP047476">
    <property type="protein sequence ID" value="QIA64824.1"/>
    <property type="molecule type" value="Genomic_DNA"/>
</dbReference>
<gene>
    <name evidence="6" type="ORF">GT360_14760</name>
</gene>
<feature type="domain" description="Deacetylase sirtuin-type" evidence="5">
    <location>
        <begin position="1"/>
        <end position="234"/>
    </location>
</feature>
<dbReference type="Proteomes" id="UP000464262">
    <property type="component" value="Chromosome 2"/>
</dbReference>
<keyword evidence="2" id="KW-0808">Transferase</keyword>
<dbReference type="Pfam" id="PF02146">
    <property type="entry name" value="SIR2"/>
    <property type="match status" value="1"/>
</dbReference>
<comment type="caution">
    <text evidence="4">Lacks conserved residue(s) required for the propagation of feature annotation.</text>
</comment>
<proteinExistence type="predicted"/>
<dbReference type="Gene3D" id="3.30.1600.10">
    <property type="entry name" value="SIR2/SIRT2 'Small Domain"/>
    <property type="match status" value="1"/>
</dbReference>
<dbReference type="InterPro" id="IPR026591">
    <property type="entry name" value="Sirtuin_cat_small_dom_sf"/>
</dbReference>
<dbReference type="InterPro" id="IPR003000">
    <property type="entry name" value="Sirtuin"/>
</dbReference>
<dbReference type="PANTHER" id="PTHR11085:SF4">
    <property type="entry name" value="NAD-DEPENDENT PROTEIN DEACYLASE"/>
    <property type="match status" value="1"/>
</dbReference>